<dbReference type="Proteomes" id="UP000007962">
    <property type="component" value="Chromosome"/>
</dbReference>
<gene>
    <name evidence="3" type="ordered locus">Bcav_0149</name>
</gene>
<protein>
    <submittedName>
        <fullName evidence="3">Uncharacterized protein</fullName>
    </submittedName>
</protein>
<keyword evidence="4" id="KW-1185">Reference proteome</keyword>
<feature type="signal peptide" evidence="2">
    <location>
        <begin position="1"/>
        <end position="23"/>
    </location>
</feature>
<accession>C5BVH4</accession>
<feature type="compositionally biased region" description="Polar residues" evidence="1">
    <location>
        <begin position="38"/>
        <end position="52"/>
    </location>
</feature>
<organism evidence="3 4">
    <name type="scientific">Beutenbergia cavernae (strain ATCC BAA-8 / DSM 12333 / CCUG 43141 / JCM 11478 / NBRC 16432 / NCIMB 13614 / HKI 0122)</name>
    <dbReference type="NCBI Taxonomy" id="471853"/>
    <lineage>
        <taxon>Bacteria</taxon>
        <taxon>Bacillati</taxon>
        <taxon>Actinomycetota</taxon>
        <taxon>Actinomycetes</taxon>
        <taxon>Micrococcales</taxon>
        <taxon>Beutenbergiaceae</taxon>
        <taxon>Beutenbergia</taxon>
    </lineage>
</organism>
<name>C5BVH4_BEUC1</name>
<evidence type="ECO:0000313" key="3">
    <source>
        <dbReference type="EMBL" id="ACQ78414.1"/>
    </source>
</evidence>
<evidence type="ECO:0000256" key="1">
    <source>
        <dbReference type="SAM" id="MobiDB-lite"/>
    </source>
</evidence>
<evidence type="ECO:0000256" key="2">
    <source>
        <dbReference type="SAM" id="SignalP"/>
    </source>
</evidence>
<proteinExistence type="predicted"/>
<keyword evidence="2" id="KW-0732">Signal</keyword>
<dbReference type="AlphaFoldDB" id="C5BVH4"/>
<dbReference type="EMBL" id="CP001618">
    <property type="protein sequence ID" value="ACQ78414.1"/>
    <property type="molecule type" value="Genomic_DNA"/>
</dbReference>
<dbReference type="KEGG" id="bcv:Bcav_0149"/>
<sequence>MSKLFATVVAVLALGGAVVAARAATRKPAPRSPAVGNSAPSNSATRNSATRNPAEESTSRVSSLTFPRRSSLELLMRSARI</sequence>
<evidence type="ECO:0000313" key="4">
    <source>
        <dbReference type="Proteomes" id="UP000007962"/>
    </source>
</evidence>
<dbReference type="HOGENOM" id="CLU_2566939_0_0_11"/>
<feature type="region of interest" description="Disordered" evidence="1">
    <location>
        <begin position="22"/>
        <end position="65"/>
    </location>
</feature>
<reference evidence="3 4" key="1">
    <citation type="journal article" date="2009" name="Stand. Genomic Sci.">
        <title>Complete genome sequence of Beutenbergia cavernae type strain (HKI 0122).</title>
        <authorList>
            <person name="Land M."/>
            <person name="Pukall R."/>
            <person name="Abt B."/>
            <person name="Goker M."/>
            <person name="Rohde M."/>
            <person name="Glavina Del Rio T."/>
            <person name="Tice H."/>
            <person name="Copeland A."/>
            <person name="Cheng J.F."/>
            <person name="Lucas S."/>
            <person name="Chen F."/>
            <person name="Nolan M."/>
            <person name="Bruce D."/>
            <person name="Goodwin L."/>
            <person name="Pitluck S."/>
            <person name="Ivanova N."/>
            <person name="Mavromatis K."/>
            <person name="Ovchinnikova G."/>
            <person name="Pati A."/>
            <person name="Chen A."/>
            <person name="Palaniappan K."/>
            <person name="Hauser L."/>
            <person name="Chang Y.J."/>
            <person name="Jefferies C.C."/>
            <person name="Saunders E."/>
            <person name="Brettin T."/>
            <person name="Detter J.C."/>
            <person name="Han C."/>
            <person name="Chain P."/>
            <person name="Bristow J."/>
            <person name="Eisen J.A."/>
            <person name="Markowitz V."/>
            <person name="Hugenholtz P."/>
            <person name="Kyrpides N.C."/>
            <person name="Klenk H.P."/>
            <person name="Lapidus A."/>
        </authorList>
    </citation>
    <scope>NUCLEOTIDE SEQUENCE [LARGE SCALE GENOMIC DNA]</scope>
    <source>
        <strain evidence="4">ATCC BAA-8 / DSM 12333 / NBRC 16432</strain>
    </source>
</reference>
<feature type="chain" id="PRO_5002949148" evidence="2">
    <location>
        <begin position="24"/>
        <end position="81"/>
    </location>
</feature>